<name>A0A5C6APK1_9BACT</name>
<feature type="compositionally biased region" description="Polar residues" evidence="1">
    <location>
        <begin position="421"/>
        <end position="439"/>
    </location>
</feature>
<evidence type="ECO:0000313" key="3">
    <source>
        <dbReference type="Proteomes" id="UP000316213"/>
    </source>
</evidence>
<comment type="caution">
    <text evidence="2">The sequence shown here is derived from an EMBL/GenBank/DDBJ whole genome shotgun (WGS) entry which is preliminary data.</text>
</comment>
<sequence>MREPVSSYRWRLKSFDRSTYHDGSRTMRRSSLLIPFLFLLTFGTLGLNSTPLQADESSEGGQGVVDDPYLVFVAEETAHLRCGPSGEYYRTDPLRHGQELEVYVETAEGWLGVRPTDDSFCWIPAETVKLLNEQDADSRGVIRPTAIAGKAVQAEVIENKTVAWIGTNLGRARRYRWQVQLGEGEIVTILGSSERDGPDGPQIWYRIVPPSGEFRWIHRSQTVTTAEELIAGLRDPATTQANEPIEFLPAGPTVVQASLETDTNPVEMHPRPLRQVSDEQPESRDSDLSIDEIEDRIDARQRRRLEPLDQQAEIDAMPIQSNQPEQTGHVNHHPQSFSQRVTDGLSALINGRRADGSQSEPASQPMPVGQFESSERSSRRVPDLVPIGSGVVATTAPDATTAFPAASSPISPVQPMVTQEDLASSSTPKTVNATDQPGLRSNQSQVAFTSVPRLVTPANTPIQPTAAFAGDQFAGDQFTGDLPRDPTVATLGVPSAMSVSANPTVITPGSFPPPARTRTITAEQLDAVRQSVATAATESLPMELSKLMARGASAPEIAVVAEAAERQGNRELAIRARDYQLLARRRDGDTLIAGAALSLPPSETNRGVISQTSFTPIFFPPQQSVQPHESQSGASADQVAFKATEPVHQQSGLLVEVYSADPSRPPYAITDRGGRTIAYVTPAPGVDVKQHLGSEVRLSGESGYLQGLDTPHILAIAAERLIR</sequence>
<feature type="region of interest" description="Disordered" evidence="1">
    <location>
        <begin position="352"/>
        <end position="382"/>
    </location>
</feature>
<dbReference type="AlphaFoldDB" id="A0A5C6APK1"/>
<feature type="region of interest" description="Disordered" evidence="1">
    <location>
        <begin position="262"/>
        <end position="293"/>
    </location>
</feature>
<protein>
    <submittedName>
        <fullName evidence="2">Uncharacterized protein</fullName>
    </submittedName>
</protein>
<dbReference type="Proteomes" id="UP000316213">
    <property type="component" value="Unassembled WGS sequence"/>
</dbReference>
<feature type="compositionally biased region" description="Basic and acidic residues" evidence="1">
    <location>
        <begin position="373"/>
        <end position="382"/>
    </location>
</feature>
<evidence type="ECO:0000313" key="2">
    <source>
        <dbReference type="EMBL" id="TWU01915.1"/>
    </source>
</evidence>
<accession>A0A5C6APK1</accession>
<gene>
    <name evidence="2" type="ORF">Pla100_16510</name>
</gene>
<feature type="region of interest" description="Disordered" evidence="1">
    <location>
        <begin position="417"/>
        <end position="439"/>
    </location>
</feature>
<proteinExistence type="predicted"/>
<dbReference type="EMBL" id="SJPM01000002">
    <property type="protein sequence ID" value="TWU01915.1"/>
    <property type="molecule type" value="Genomic_DNA"/>
</dbReference>
<reference evidence="2 3" key="1">
    <citation type="submission" date="2019-02" db="EMBL/GenBank/DDBJ databases">
        <title>Deep-cultivation of Planctomycetes and their phenomic and genomic characterization uncovers novel biology.</title>
        <authorList>
            <person name="Wiegand S."/>
            <person name="Jogler M."/>
            <person name="Boedeker C."/>
            <person name="Pinto D."/>
            <person name="Vollmers J."/>
            <person name="Rivas-Marin E."/>
            <person name="Kohn T."/>
            <person name="Peeters S.H."/>
            <person name="Heuer A."/>
            <person name="Rast P."/>
            <person name="Oberbeckmann S."/>
            <person name="Bunk B."/>
            <person name="Jeske O."/>
            <person name="Meyerdierks A."/>
            <person name="Storesund J.E."/>
            <person name="Kallscheuer N."/>
            <person name="Luecker S."/>
            <person name="Lage O.M."/>
            <person name="Pohl T."/>
            <person name="Merkel B.J."/>
            <person name="Hornburger P."/>
            <person name="Mueller R.-W."/>
            <person name="Bruemmer F."/>
            <person name="Labrenz M."/>
            <person name="Spormann A.M."/>
            <person name="Op Den Camp H."/>
            <person name="Overmann J."/>
            <person name="Amann R."/>
            <person name="Jetten M.S.M."/>
            <person name="Mascher T."/>
            <person name="Medema M.H."/>
            <person name="Devos D.P."/>
            <person name="Kaster A.-K."/>
            <person name="Ovreas L."/>
            <person name="Rohde M."/>
            <person name="Galperin M.Y."/>
            <person name="Jogler C."/>
        </authorList>
    </citation>
    <scope>NUCLEOTIDE SEQUENCE [LARGE SCALE GENOMIC DNA]</scope>
    <source>
        <strain evidence="2 3">Pla100</strain>
    </source>
</reference>
<evidence type="ECO:0000256" key="1">
    <source>
        <dbReference type="SAM" id="MobiDB-lite"/>
    </source>
</evidence>
<keyword evidence="3" id="KW-1185">Reference proteome</keyword>
<organism evidence="2 3">
    <name type="scientific">Neorhodopirellula pilleata</name>
    <dbReference type="NCBI Taxonomy" id="2714738"/>
    <lineage>
        <taxon>Bacteria</taxon>
        <taxon>Pseudomonadati</taxon>
        <taxon>Planctomycetota</taxon>
        <taxon>Planctomycetia</taxon>
        <taxon>Pirellulales</taxon>
        <taxon>Pirellulaceae</taxon>
        <taxon>Neorhodopirellula</taxon>
    </lineage>
</organism>